<keyword evidence="3" id="KW-1185">Reference proteome</keyword>
<accession>A0A4Y2BNE3</accession>
<dbReference type="EMBL" id="BGPR01000090">
    <property type="protein sequence ID" value="GBL92955.1"/>
    <property type="molecule type" value="Genomic_DNA"/>
</dbReference>
<dbReference type="AlphaFoldDB" id="A0A4Y2BNE3"/>
<name>A0A4Y2BNE3_ARAVE</name>
<protein>
    <submittedName>
        <fullName evidence="2">Uncharacterized protein</fullName>
    </submittedName>
</protein>
<feature type="compositionally biased region" description="Basic and acidic residues" evidence="1">
    <location>
        <begin position="81"/>
        <end position="92"/>
    </location>
</feature>
<gene>
    <name evidence="2" type="ORF">AVEN_54605_1</name>
</gene>
<organism evidence="2 3">
    <name type="scientific">Araneus ventricosus</name>
    <name type="common">Orbweaver spider</name>
    <name type="synonym">Epeira ventricosa</name>
    <dbReference type="NCBI Taxonomy" id="182803"/>
    <lineage>
        <taxon>Eukaryota</taxon>
        <taxon>Metazoa</taxon>
        <taxon>Ecdysozoa</taxon>
        <taxon>Arthropoda</taxon>
        <taxon>Chelicerata</taxon>
        <taxon>Arachnida</taxon>
        <taxon>Araneae</taxon>
        <taxon>Araneomorphae</taxon>
        <taxon>Entelegynae</taxon>
        <taxon>Araneoidea</taxon>
        <taxon>Araneidae</taxon>
        <taxon>Araneus</taxon>
    </lineage>
</organism>
<feature type="compositionally biased region" description="Polar residues" evidence="1">
    <location>
        <begin position="65"/>
        <end position="78"/>
    </location>
</feature>
<evidence type="ECO:0000256" key="1">
    <source>
        <dbReference type="SAM" id="MobiDB-lite"/>
    </source>
</evidence>
<evidence type="ECO:0000313" key="3">
    <source>
        <dbReference type="Proteomes" id="UP000499080"/>
    </source>
</evidence>
<comment type="caution">
    <text evidence="2">The sequence shown here is derived from an EMBL/GenBank/DDBJ whole genome shotgun (WGS) entry which is preliminary data.</text>
</comment>
<reference evidence="2 3" key="1">
    <citation type="journal article" date="2019" name="Sci. Rep.">
        <title>Orb-weaving spider Araneus ventricosus genome elucidates the spidroin gene catalogue.</title>
        <authorList>
            <person name="Kono N."/>
            <person name="Nakamura H."/>
            <person name="Ohtoshi R."/>
            <person name="Moran D.A.P."/>
            <person name="Shinohara A."/>
            <person name="Yoshida Y."/>
            <person name="Fujiwara M."/>
            <person name="Mori M."/>
            <person name="Tomita M."/>
            <person name="Arakawa K."/>
        </authorList>
    </citation>
    <scope>NUCLEOTIDE SEQUENCE [LARGE SCALE GENOMIC DNA]</scope>
</reference>
<feature type="region of interest" description="Disordered" evidence="1">
    <location>
        <begin position="61"/>
        <end position="92"/>
    </location>
</feature>
<evidence type="ECO:0000313" key="2">
    <source>
        <dbReference type="EMBL" id="GBL92955.1"/>
    </source>
</evidence>
<proteinExistence type="predicted"/>
<sequence length="92" mass="10300">MHSVTDCFHSNQPSLSILCSRTAKKLICCNKTWLSHRQDAFRLQEQHSFPISLSLLPKAPVVHSGTRSPYRNGESGSVQGVRDRIRTGKPDP</sequence>
<dbReference type="Proteomes" id="UP000499080">
    <property type="component" value="Unassembled WGS sequence"/>
</dbReference>